<dbReference type="EnsemblMetazoa" id="XM_001602699">
    <property type="protein sequence ID" value="XP_001602749"/>
    <property type="gene ID" value="LOC100118876"/>
</dbReference>
<evidence type="ECO:0000256" key="1">
    <source>
        <dbReference type="ARBA" id="ARBA00001933"/>
    </source>
</evidence>
<dbReference type="AlphaFoldDB" id="A0A7M7J507"/>
<organism evidence="9 10">
    <name type="scientific">Nasonia vitripennis</name>
    <name type="common">Parasitic wasp</name>
    <dbReference type="NCBI Taxonomy" id="7425"/>
    <lineage>
        <taxon>Eukaryota</taxon>
        <taxon>Metazoa</taxon>
        <taxon>Ecdysozoa</taxon>
        <taxon>Arthropoda</taxon>
        <taxon>Hexapoda</taxon>
        <taxon>Insecta</taxon>
        <taxon>Pterygota</taxon>
        <taxon>Neoptera</taxon>
        <taxon>Endopterygota</taxon>
        <taxon>Hymenoptera</taxon>
        <taxon>Apocrita</taxon>
        <taxon>Proctotrupomorpha</taxon>
        <taxon>Chalcidoidea</taxon>
        <taxon>Pteromalidae</taxon>
        <taxon>Pteromalinae</taxon>
        <taxon>Nasonia</taxon>
    </lineage>
</organism>
<comment type="cofactor">
    <cofactor evidence="1">
        <name>pyridoxal 5'-phosphate</name>
        <dbReference type="ChEBI" id="CHEBI:597326"/>
    </cofactor>
</comment>
<dbReference type="InterPro" id="IPR015424">
    <property type="entry name" value="PyrdxlP-dep_Trfase"/>
</dbReference>
<evidence type="ECO:0000256" key="2">
    <source>
        <dbReference type="ARBA" id="ARBA00007441"/>
    </source>
</evidence>
<dbReference type="InterPro" id="IPR004839">
    <property type="entry name" value="Aminotransferase_I/II_large"/>
</dbReference>
<dbReference type="Gene3D" id="3.40.640.10">
    <property type="entry name" value="Type I PLP-dependent aspartate aminotransferase-like (Major domain)"/>
    <property type="match status" value="1"/>
</dbReference>
<evidence type="ECO:0000256" key="5">
    <source>
        <dbReference type="ARBA" id="ARBA00022898"/>
    </source>
</evidence>
<evidence type="ECO:0000256" key="4">
    <source>
        <dbReference type="ARBA" id="ARBA00022679"/>
    </source>
</evidence>
<proteinExistence type="inferred from homology"/>
<dbReference type="SUPFAM" id="SSF53383">
    <property type="entry name" value="PLP-dependent transferases"/>
    <property type="match status" value="1"/>
</dbReference>
<keyword evidence="5" id="KW-0663">Pyridoxal phosphate</keyword>
<dbReference type="InParanoid" id="A0A7M7J507"/>
<feature type="domain" description="Aminotransferase class I/classII large" evidence="8">
    <location>
        <begin position="57"/>
        <end position="433"/>
    </location>
</feature>
<dbReference type="GO" id="GO:0016212">
    <property type="term" value="F:kynurenine-oxoglutarate transaminase activity"/>
    <property type="evidence" value="ECO:0007669"/>
    <property type="project" value="TreeGrafter"/>
</dbReference>
<comment type="pathway">
    <text evidence="6">Amino-acid degradation; L-kynurenine degradation; kynurenate from L-kynurenine: step 1/2.</text>
</comment>
<dbReference type="CDD" id="cd00609">
    <property type="entry name" value="AAT_like"/>
    <property type="match status" value="1"/>
</dbReference>
<dbReference type="OrthoDB" id="10262468at2759"/>
<reference evidence="9" key="1">
    <citation type="submission" date="2021-01" db="UniProtKB">
        <authorList>
            <consortium name="EnsemblMetazoa"/>
        </authorList>
    </citation>
    <scope>IDENTIFICATION</scope>
</reference>
<dbReference type="RefSeq" id="XP_016845602.1">
    <property type="nucleotide sequence ID" value="XM_016990113.3"/>
</dbReference>
<keyword evidence="7" id="KW-0732">Signal</keyword>
<keyword evidence="4" id="KW-0808">Transferase</keyword>
<protein>
    <recommendedName>
        <fullName evidence="8">Aminotransferase class I/classII large domain-containing protein</fullName>
    </recommendedName>
</protein>
<keyword evidence="10" id="KW-1185">Reference proteome</keyword>
<comment type="similarity">
    <text evidence="2">Belongs to the class-I pyridoxal-phosphate-dependent aminotransferase family.</text>
</comment>
<dbReference type="Proteomes" id="UP000002358">
    <property type="component" value="Chromosome 1"/>
</dbReference>
<feature type="signal peptide" evidence="7">
    <location>
        <begin position="1"/>
        <end position="26"/>
    </location>
</feature>
<dbReference type="Pfam" id="PF00155">
    <property type="entry name" value="Aminotran_1_2"/>
    <property type="match status" value="1"/>
</dbReference>
<dbReference type="FunFam" id="3.40.640.10:FF:000024">
    <property type="entry name" value="Kynurenine--oxoglutarate transaminase 3"/>
    <property type="match status" value="1"/>
</dbReference>
<dbReference type="InterPro" id="IPR015421">
    <property type="entry name" value="PyrdxlP-dep_Trfase_major"/>
</dbReference>
<evidence type="ECO:0000313" key="10">
    <source>
        <dbReference type="Proteomes" id="UP000002358"/>
    </source>
</evidence>
<dbReference type="GeneID" id="100118876"/>
<evidence type="ECO:0000313" key="9">
    <source>
        <dbReference type="EnsemblMetazoa" id="XP_016845602"/>
    </source>
</evidence>
<dbReference type="PANTHER" id="PTHR43807:SF20">
    <property type="entry name" value="FI04487P"/>
    <property type="match status" value="1"/>
</dbReference>
<evidence type="ECO:0000259" key="8">
    <source>
        <dbReference type="Pfam" id="PF00155"/>
    </source>
</evidence>
<dbReference type="KEGG" id="nvi:100118876"/>
<dbReference type="RefSeq" id="XP_001602749.2">
    <property type="nucleotide sequence ID" value="XM_001602699.6"/>
</dbReference>
<dbReference type="EnsemblMetazoa" id="XM_016990113">
    <property type="protein sequence ID" value="XP_016845602"/>
    <property type="gene ID" value="LOC100118876"/>
</dbReference>
<dbReference type="FunFam" id="3.90.1150.10:FF:000141">
    <property type="entry name" value="Kynurenine--oxoglutarate transaminase 1"/>
    <property type="match status" value="1"/>
</dbReference>
<dbReference type="SMR" id="A0A7M7J507"/>
<dbReference type="InterPro" id="IPR051326">
    <property type="entry name" value="Kynurenine-oxoglutarate_AT"/>
</dbReference>
<evidence type="ECO:0000256" key="7">
    <source>
        <dbReference type="SAM" id="SignalP"/>
    </source>
</evidence>
<dbReference type="GO" id="GO:0005739">
    <property type="term" value="C:mitochondrion"/>
    <property type="evidence" value="ECO:0007669"/>
    <property type="project" value="TreeGrafter"/>
</dbReference>
<dbReference type="Gene3D" id="3.90.1150.10">
    <property type="entry name" value="Aspartate Aminotransferase, domain 1"/>
    <property type="match status" value="1"/>
</dbReference>
<accession>A0A7M7J507</accession>
<dbReference type="PANTHER" id="PTHR43807">
    <property type="entry name" value="FI04487P"/>
    <property type="match status" value="1"/>
</dbReference>
<evidence type="ECO:0000256" key="3">
    <source>
        <dbReference type="ARBA" id="ARBA00022576"/>
    </source>
</evidence>
<evidence type="ECO:0000256" key="6">
    <source>
        <dbReference type="ARBA" id="ARBA00024016"/>
    </source>
</evidence>
<feature type="chain" id="PRO_5033913535" description="Aminotransferase class I/classII large domain-containing protein" evidence="7">
    <location>
        <begin position="27"/>
        <end position="440"/>
    </location>
</feature>
<keyword evidence="3" id="KW-0032">Aminotransferase</keyword>
<dbReference type="InterPro" id="IPR015422">
    <property type="entry name" value="PyrdxlP-dep_Trfase_small"/>
</dbReference>
<name>A0A7M7J507_NASVI</name>
<sequence>MCQKTGRMLAYAFLILMVTWISESHANKFDFPAHLVGTNSSVTDGLESFIEQYNPVDLGVDMLDEEAPMHIKEALVNATLSHDPIINQMIPYKPLPRFARALAKFYSPLLGREVIAEEEMIATVGATGGVFDAIQGHTSPGDEWIIIQPAYTMYVPMIKMAHGVSRYTNLILRKKSGKISSQDWVLDREQMESLFNNKTKGIILNNPLNPLGKVYTLEELMFIAGLAKKYDTLVVSDEAHEFITHKPHIRIASLPGMWERTIGIGSSSKSFNVAGFRVGWAYGSANILNNLKAVHARAADCAPFPQQQALAVAFEQELRDIGNPNSFFENHRRDILIKRNMMVEAFEKAGMRPIVPDGSFCLIADWTTLKSKPLWKTKDAGLDFVKWLVKNVGVFGLPVSSFYSEGHEYLGENFVRYCYQKSYKTINTAVEKLRKLQKYR</sequence>
<dbReference type="GO" id="GO:0030170">
    <property type="term" value="F:pyridoxal phosphate binding"/>
    <property type="evidence" value="ECO:0007669"/>
    <property type="project" value="InterPro"/>
</dbReference>